<comment type="caution">
    <text evidence="3">The sequence shown here is derived from an EMBL/GenBank/DDBJ whole genome shotgun (WGS) entry which is preliminary data.</text>
</comment>
<dbReference type="PANTHER" id="PTHR16216:SF2">
    <property type="entry name" value="DYNEIN AXONEMAL ASSEMBLY FACTOR 5"/>
    <property type="match status" value="1"/>
</dbReference>
<dbReference type="InterPro" id="IPR025197">
    <property type="entry name" value="DUF4116"/>
</dbReference>
<evidence type="ECO:0000259" key="2">
    <source>
        <dbReference type="PROSITE" id="PS50053"/>
    </source>
</evidence>
<evidence type="ECO:0000256" key="1">
    <source>
        <dbReference type="SAM" id="MobiDB-lite"/>
    </source>
</evidence>
<dbReference type="Pfam" id="PF24573">
    <property type="entry name" value="HEAT_DAAF5"/>
    <property type="match status" value="1"/>
</dbReference>
<dbReference type="Proteomes" id="UP001642484">
    <property type="component" value="Unassembled WGS sequence"/>
</dbReference>
<dbReference type="InterPro" id="IPR029071">
    <property type="entry name" value="Ubiquitin-like_domsf"/>
</dbReference>
<feature type="domain" description="Ubiquitin-like" evidence="2">
    <location>
        <begin position="1"/>
        <end position="59"/>
    </location>
</feature>
<dbReference type="PROSITE" id="PS50053">
    <property type="entry name" value="UBIQUITIN_2"/>
    <property type="match status" value="1"/>
</dbReference>
<dbReference type="SUPFAM" id="SSF48371">
    <property type="entry name" value="ARM repeat"/>
    <property type="match status" value="1"/>
</dbReference>
<dbReference type="InterPro" id="IPR000626">
    <property type="entry name" value="Ubiquitin-like_dom"/>
</dbReference>
<reference evidence="3 4" key="1">
    <citation type="submission" date="2024-02" db="EMBL/GenBank/DDBJ databases">
        <authorList>
            <person name="Chen Y."/>
            <person name="Shah S."/>
            <person name="Dougan E. K."/>
            <person name="Thang M."/>
            <person name="Chan C."/>
        </authorList>
    </citation>
    <scope>NUCLEOTIDE SEQUENCE [LARGE SCALE GENOMIC DNA]</scope>
</reference>
<feature type="compositionally biased region" description="Basic and acidic residues" evidence="1">
    <location>
        <begin position="506"/>
        <end position="522"/>
    </location>
</feature>
<protein>
    <recommendedName>
        <fullName evidence="2">Ubiquitin-like domain-containing protein</fullName>
    </recommendedName>
</protein>
<dbReference type="InterPro" id="IPR056497">
    <property type="entry name" value="HEAT_DAAF5"/>
</dbReference>
<evidence type="ECO:0000313" key="3">
    <source>
        <dbReference type="EMBL" id="CAK8999221.1"/>
    </source>
</evidence>
<dbReference type="CDD" id="cd17039">
    <property type="entry name" value="Ubl_ubiquitin_like"/>
    <property type="match status" value="1"/>
</dbReference>
<dbReference type="Pfam" id="PF00240">
    <property type="entry name" value="ubiquitin"/>
    <property type="match status" value="1"/>
</dbReference>
<accession>A0ABP0I9G7</accession>
<proteinExistence type="predicted"/>
<feature type="compositionally biased region" description="Basic and acidic residues" evidence="1">
    <location>
        <begin position="358"/>
        <end position="367"/>
    </location>
</feature>
<organism evidence="3 4">
    <name type="scientific">Durusdinium trenchii</name>
    <dbReference type="NCBI Taxonomy" id="1381693"/>
    <lineage>
        <taxon>Eukaryota</taxon>
        <taxon>Sar</taxon>
        <taxon>Alveolata</taxon>
        <taxon>Dinophyceae</taxon>
        <taxon>Suessiales</taxon>
        <taxon>Symbiodiniaceae</taxon>
        <taxon>Durusdinium</taxon>
    </lineage>
</organism>
<dbReference type="EMBL" id="CAXAMN010002336">
    <property type="protein sequence ID" value="CAK8999221.1"/>
    <property type="molecule type" value="Genomic_DNA"/>
</dbReference>
<evidence type="ECO:0000313" key="4">
    <source>
        <dbReference type="Proteomes" id="UP001642484"/>
    </source>
</evidence>
<feature type="region of interest" description="Disordered" evidence="1">
    <location>
        <begin position="338"/>
        <end position="367"/>
    </location>
</feature>
<feature type="region of interest" description="Disordered" evidence="1">
    <location>
        <begin position="506"/>
        <end position="536"/>
    </location>
</feature>
<gene>
    <name evidence="3" type="ORF">CCMP2556_LOCUS5575</name>
</gene>
<dbReference type="Gene3D" id="1.25.10.10">
    <property type="entry name" value="Leucine-rich Repeat Variant"/>
    <property type="match status" value="2"/>
</dbReference>
<dbReference type="SUPFAM" id="SSF54236">
    <property type="entry name" value="Ubiquitin-like"/>
    <property type="match status" value="1"/>
</dbReference>
<keyword evidence="4" id="KW-1185">Reference proteome</keyword>
<dbReference type="Pfam" id="PF13475">
    <property type="entry name" value="DUF4116"/>
    <property type="match status" value="2"/>
</dbReference>
<dbReference type="InterPro" id="IPR011989">
    <property type="entry name" value="ARM-like"/>
</dbReference>
<name>A0ABP0I9G7_9DINO</name>
<dbReference type="PANTHER" id="PTHR16216">
    <property type="entry name" value="DYNEIN ASSEMBLY FACTOR 5, AXONEMAL"/>
    <property type="match status" value="1"/>
</dbReference>
<dbReference type="InterPro" id="IPR016024">
    <property type="entry name" value="ARM-type_fold"/>
</dbReference>
<sequence>MELTVCSLAGESLCVVEMEGIQKLSELKDVIERRAKIPSRLQKLLLAGQILKNTENLQEVLAETPVGEITLIRTDKWIEEVEQDWRRLRKASDAVRNDRELVLAAINASEGQAIKYAGDEARSDAEIISAAMDFDSALCRYATGRLHTDRSFLLKALRAASTRGLGRKFHSYFRWYDSGLAWDREFMSLILQEDGAWLRFAPLELQNDPQLVRIAIESYPGAWRSLADRSALRGDREFAAWAVQRDLLNLNYVSEELRADRVFVLAALAAAPVLATSGSLLANLSKELRADGEVVAAALWHQQAWNVQNELQYVIGAARHHPEVRQLLNAHGLTAWPVARPPGRSGGRQRSPCGARKKQVEQGPERPSLHFSNELREILEHVDTSKQTLDFWLQLVERDPLVLGVVEEQQQEKGLVLAAVKKCGMALAFAKKELSEDLDIVRAALKNTQLAYDFIPEALRSQKEVALMALEFCHKPLPKELLSQKDHGCRAQPPFDVLMKRAAKEREREEARRKAKEAREGNDGYMEQDGEAEERKKLKCQDPEVVAAFDYASVLPLLPEPFLAGRLPAPLTSTYVKMHLGNILPQVLGNITQWTTDIREAAARLLQVVLVIANRHIAPFLDAVLVHLYKAQADDDQKVSIISRSCASMVGVFLDSEMVLEVVGKHLGLKHEGGQRKGTSFDELWPQDKHGRQTTRTVQDVLSGVKNFAATTAESRRQVFIVLARLLHPTSGSSGSFRRPLTASEVKLALRFLEEGVRSELLPAVLAATEALLNAGQDACIDEWPRVFDLLLRMKSGEECNAKTVDANIEHLAQLLGRSQLQLYEQHLRSRLGDLLQGADAVLWEDTSPNRHILETLLRNSGAAVAEHVGSLMPVLARQASPEDASASARVDLLGLVHFLVNEEDEGLAEAIRANSLALLDGVLLPNCSWRPGQSNGKIRRGGMVCVHSLLRRHLVPPAVLNEVFVDLMPILKSCLDDSWSPDNRMIACLVLSCTLGDLQAEINGEQLREVYPELLKRLDDSNDKIRVAVCEALDVFFKCLPHNWSRTLFEYILRNLFVHLDDPNPEIQQGIYTVLQSAVHQDYQTFLKEAQSAAAKSSHPRLCEELVRLAESLQKASGEVSPENRLAEYEL</sequence>
<dbReference type="SMART" id="SM00213">
    <property type="entry name" value="UBQ"/>
    <property type="match status" value="1"/>
</dbReference>
<dbReference type="InterPro" id="IPR052623">
    <property type="entry name" value="DAAF5"/>
</dbReference>